<dbReference type="Proteomes" id="UP000674938">
    <property type="component" value="Unassembled WGS sequence"/>
</dbReference>
<evidence type="ECO:0000313" key="4">
    <source>
        <dbReference type="Proteomes" id="UP000674938"/>
    </source>
</evidence>
<accession>A0A940P8J5</accession>
<feature type="chain" id="PRO_5037116387" evidence="2">
    <location>
        <begin position="25"/>
        <end position="153"/>
    </location>
</feature>
<keyword evidence="2" id="KW-0732">Signal</keyword>
<evidence type="ECO:0000256" key="1">
    <source>
        <dbReference type="SAM" id="Phobius"/>
    </source>
</evidence>
<organism evidence="3 4">
    <name type="scientific">Vagococcus allomyrinae</name>
    <dbReference type="NCBI Taxonomy" id="2794353"/>
    <lineage>
        <taxon>Bacteria</taxon>
        <taxon>Bacillati</taxon>
        <taxon>Bacillota</taxon>
        <taxon>Bacilli</taxon>
        <taxon>Lactobacillales</taxon>
        <taxon>Enterococcaceae</taxon>
        <taxon>Vagococcus</taxon>
    </lineage>
</organism>
<dbReference type="EMBL" id="JAEEGA010000013">
    <property type="protein sequence ID" value="MBP1043040.1"/>
    <property type="molecule type" value="Genomic_DNA"/>
</dbReference>
<proteinExistence type="predicted"/>
<feature type="signal peptide" evidence="2">
    <location>
        <begin position="1"/>
        <end position="24"/>
    </location>
</feature>
<feature type="transmembrane region" description="Helical" evidence="1">
    <location>
        <begin position="129"/>
        <end position="150"/>
    </location>
</feature>
<keyword evidence="1" id="KW-1133">Transmembrane helix</keyword>
<evidence type="ECO:0000256" key="2">
    <source>
        <dbReference type="SAM" id="SignalP"/>
    </source>
</evidence>
<keyword evidence="4" id="KW-1185">Reference proteome</keyword>
<comment type="caution">
    <text evidence="3">The sequence shown here is derived from an EMBL/GenBank/DDBJ whole genome shotgun (WGS) entry which is preliminary data.</text>
</comment>
<evidence type="ECO:0000313" key="3">
    <source>
        <dbReference type="EMBL" id="MBP1043040.1"/>
    </source>
</evidence>
<sequence length="153" mass="17514">MKKLMMALLLITILLVVHPAQVNALDEVEENNLELKVERIESDGNEKRVTNQKNNEELFNEQNIKKLAEAKKQEEQEVAATKQSLFTQEAVLLKAHDQKDLFQTETKQYYVGESQNRLRESAKDTEVSVSSWLVGLGIVVVGTTGVYFYMKKR</sequence>
<dbReference type="InterPro" id="IPR018920">
    <property type="entry name" value="EssA/YueC"/>
</dbReference>
<name>A0A940P8J5_9ENTE</name>
<dbReference type="RefSeq" id="WP_209530851.1">
    <property type="nucleotide sequence ID" value="NZ_JAEEGA010000013.1"/>
</dbReference>
<dbReference type="NCBIfam" id="TIGR03927">
    <property type="entry name" value="T7SS_EssA_Firm"/>
    <property type="match status" value="1"/>
</dbReference>
<dbReference type="AlphaFoldDB" id="A0A940P8J5"/>
<gene>
    <name evidence="3" type="primary">essA</name>
    <name evidence="3" type="ORF">I6N95_18655</name>
</gene>
<keyword evidence="1" id="KW-0472">Membrane</keyword>
<keyword evidence="1" id="KW-0812">Transmembrane</keyword>
<protein>
    <submittedName>
        <fullName evidence="3">Type VII secretion protein EssA</fullName>
    </submittedName>
</protein>
<reference evidence="3" key="1">
    <citation type="submission" date="2020-12" db="EMBL/GenBank/DDBJ databases">
        <title>Vagococcus allomyrinae sp. nov. and Enterococcus lavae sp. nov., isolated from the larvae of Allomyrina dichotoma.</title>
        <authorList>
            <person name="Lee S.D."/>
        </authorList>
    </citation>
    <scope>NUCLEOTIDE SEQUENCE</scope>
    <source>
        <strain evidence="3">BWB3-3</strain>
    </source>
</reference>